<comment type="caution">
    <text evidence="1">The sequence shown here is derived from an EMBL/GenBank/DDBJ whole genome shotgun (WGS) entry which is preliminary data.</text>
</comment>
<gene>
    <name evidence="1" type="ORF">S03H2_46432</name>
</gene>
<accession>X1H2X0</accession>
<reference evidence="1" key="1">
    <citation type="journal article" date="2014" name="Front. Microbiol.">
        <title>High frequency of phylogenetically diverse reductive dehalogenase-homologous genes in deep subseafloor sedimentary metagenomes.</title>
        <authorList>
            <person name="Kawai M."/>
            <person name="Futagami T."/>
            <person name="Toyoda A."/>
            <person name="Takaki Y."/>
            <person name="Nishi S."/>
            <person name="Hori S."/>
            <person name="Arai W."/>
            <person name="Tsubouchi T."/>
            <person name="Morono Y."/>
            <person name="Uchiyama I."/>
            <person name="Ito T."/>
            <person name="Fujiyama A."/>
            <person name="Inagaki F."/>
            <person name="Takami H."/>
        </authorList>
    </citation>
    <scope>NUCLEOTIDE SEQUENCE</scope>
    <source>
        <strain evidence="1">Expedition CK06-06</strain>
    </source>
</reference>
<proteinExistence type="predicted"/>
<organism evidence="1">
    <name type="scientific">marine sediment metagenome</name>
    <dbReference type="NCBI Taxonomy" id="412755"/>
    <lineage>
        <taxon>unclassified sequences</taxon>
        <taxon>metagenomes</taxon>
        <taxon>ecological metagenomes</taxon>
    </lineage>
</organism>
<evidence type="ECO:0000313" key="1">
    <source>
        <dbReference type="EMBL" id="GAH63767.1"/>
    </source>
</evidence>
<dbReference type="AlphaFoldDB" id="X1H2X0"/>
<protein>
    <submittedName>
        <fullName evidence="1">Uncharacterized protein</fullName>
    </submittedName>
</protein>
<name>X1H2X0_9ZZZZ</name>
<feature type="non-terminal residue" evidence="1">
    <location>
        <position position="1"/>
    </location>
</feature>
<sequence length="31" mass="3712">SQRIPLGIILKEQVRSLEEALRIKEEYAWSR</sequence>
<dbReference type="EMBL" id="BARU01029149">
    <property type="protein sequence ID" value="GAH63767.1"/>
    <property type="molecule type" value="Genomic_DNA"/>
</dbReference>